<proteinExistence type="inferred from homology"/>
<keyword evidence="13" id="KW-1185">Reference proteome</keyword>
<keyword evidence="3" id="KW-0813">Transport</keyword>
<dbReference type="Gene3D" id="1.20.1530.20">
    <property type="match status" value="1"/>
</dbReference>
<dbReference type="InterPro" id="IPR006153">
    <property type="entry name" value="Cation/H_exchanger_TM"/>
</dbReference>
<dbReference type="PANTHER" id="PTHR43562:SF1">
    <property type="entry name" value="NA(+)_H(+) ANTIPORTER YJBQ-RELATED"/>
    <property type="match status" value="1"/>
</dbReference>
<evidence type="ECO:0000256" key="5">
    <source>
        <dbReference type="ARBA" id="ARBA00022692"/>
    </source>
</evidence>
<evidence type="ECO:0000256" key="6">
    <source>
        <dbReference type="ARBA" id="ARBA00022989"/>
    </source>
</evidence>
<feature type="transmembrane region" description="Helical" evidence="10">
    <location>
        <begin position="301"/>
        <end position="321"/>
    </location>
</feature>
<comment type="caution">
    <text evidence="12">The sequence shown here is derived from an EMBL/GenBank/DDBJ whole genome shotgun (WGS) entry which is preliminary data.</text>
</comment>
<keyword evidence="8 10" id="KW-0472">Membrane</keyword>
<feature type="domain" description="Cation/H+ exchanger transmembrane" evidence="11">
    <location>
        <begin position="11"/>
        <end position="379"/>
    </location>
</feature>
<feature type="transmembrane region" description="Helical" evidence="10">
    <location>
        <begin position="173"/>
        <end position="195"/>
    </location>
</feature>
<feature type="transmembrane region" description="Helical" evidence="10">
    <location>
        <begin position="84"/>
        <end position="107"/>
    </location>
</feature>
<dbReference type="InterPro" id="IPR038770">
    <property type="entry name" value="Na+/solute_symporter_sf"/>
</dbReference>
<comment type="subcellular location">
    <subcellularLocation>
        <location evidence="1">Membrane</location>
        <topology evidence="1">Multi-pass membrane protein</topology>
    </subcellularLocation>
</comment>
<dbReference type="EMBL" id="JAQZAO010000009">
    <property type="protein sequence ID" value="MDD7967826.1"/>
    <property type="molecule type" value="Genomic_DNA"/>
</dbReference>
<reference evidence="12 13" key="1">
    <citation type="submission" date="2023-02" db="EMBL/GenBank/DDBJ databases">
        <title>Genome sequencing required for Actinomycetospora new species description.</title>
        <authorList>
            <person name="Saimee Y."/>
            <person name="Duangmal K."/>
        </authorList>
    </citation>
    <scope>NUCLEOTIDE SEQUENCE [LARGE SCALE GENOMIC DNA]</scope>
    <source>
        <strain evidence="12 13">DW7H6</strain>
    </source>
</reference>
<dbReference type="PANTHER" id="PTHR43562">
    <property type="entry name" value="NAPA-TYPE SODIUM/HYDROGEN ANTIPORTER"/>
    <property type="match status" value="1"/>
</dbReference>
<organism evidence="12 13">
    <name type="scientific">Actinomycetospora lemnae</name>
    <dbReference type="NCBI Taxonomy" id="3019891"/>
    <lineage>
        <taxon>Bacteria</taxon>
        <taxon>Bacillati</taxon>
        <taxon>Actinomycetota</taxon>
        <taxon>Actinomycetes</taxon>
        <taxon>Pseudonocardiales</taxon>
        <taxon>Pseudonocardiaceae</taxon>
        <taxon>Actinomycetospora</taxon>
    </lineage>
</organism>
<evidence type="ECO:0000256" key="10">
    <source>
        <dbReference type="SAM" id="Phobius"/>
    </source>
</evidence>
<feature type="transmembrane region" description="Helical" evidence="10">
    <location>
        <begin position="364"/>
        <end position="385"/>
    </location>
</feature>
<dbReference type="RefSeq" id="WP_274202345.1">
    <property type="nucleotide sequence ID" value="NZ_JAQZAO010000009.1"/>
</dbReference>
<evidence type="ECO:0000259" key="11">
    <source>
        <dbReference type="Pfam" id="PF00999"/>
    </source>
</evidence>
<sequence>MAFTNLLVVVAVAFLAPLAVRLAPALRVPSPVLEIVAGIVLGPSVLGWVDTDVPVQVLALIGLAFLLFLAGLEIDVHRLRGRPLRLALTGFVLSFAVAVGAGAALGAGGLTTAPLLVAIVLCATSLGLVVPVLKDAGEISGGTGQLIVAAASIADFGAVILLSLFFSEESSGLGAKLLLLVGLVVVAALAVLALMRAERNARAMRVLSMLADTTAQIRVRFSVVLLVAFVALAQGLGFEAILGAFLAGAALRLIDPGAAVTHPQTEVKLNAIGYGFVIPVFFVASGIAFDARALFASTAGLVQVPVFLAALFVVRALPAVVYRRALGTRRTVAAGFLQATSLPFIVAATMIGERLGALSPASGAALIAAGLISVLVFPAVALAVLRGGAGGTGPVPEPRAAADAASGPGVTPTQGSGASGRRPSP</sequence>
<evidence type="ECO:0000256" key="7">
    <source>
        <dbReference type="ARBA" id="ARBA00023065"/>
    </source>
</evidence>
<protein>
    <submittedName>
        <fullName evidence="12">Cation:proton antiporter</fullName>
    </submittedName>
</protein>
<feature type="transmembrane region" description="Helical" evidence="10">
    <location>
        <begin position="53"/>
        <end position="72"/>
    </location>
</feature>
<evidence type="ECO:0000256" key="9">
    <source>
        <dbReference type="SAM" id="MobiDB-lite"/>
    </source>
</evidence>
<evidence type="ECO:0000256" key="1">
    <source>
        <dbReference type="ARBA" id="ARBA00004141"/>
    </source>
</evidence>
<gene>
    <name evidence="12" type="ORF">PGB27_21000</name>
</gene>
<feature type="transmembrane region" description="Helical" evidence="10">
    <location>
        <begin position="271"/>
        <end position="289"/>
    </location>
</feature>
<keyword evidence="7" id="KW-0406">Ion transport</keyword>
<keyword evidence="5 10" id="KW-0812">Transmembrane</keyword>
<comment type="similarity">
    <text evidence="2">Belongs to the monovalent cation:proton antiporter 2 (CPA2) transporter (TC 2.A.37) family.</text>
</comment>
<accession>A0ABT5SY93</accession>
<evidence type="ECO:0000256" key="8">
    <source>
        <dbReference type="ARBA" id="ARBA00023136"/>
    </source>
</evidence>
<feature type="transmembrane region" description="Helical" evidence="10">
    <location>
        <begin position="113"/>
        <end position="133"/>
    </location>
</feature>
<keyword evidence="4" id="KW-0050">Antiport</keyword>
<evidence type="ECO:0000256" key="3">
    <source>
        <dbReference type="ARBA" id="ARBA00022448"/>
    </source>
</evidence>
<dbReference type="Proteomes" id="UP001300763">
    <property type="component" value="Unassembled WGS sequence"/>
</dbReference>
<feature type="transmembrane region" description="Helical" evidence="10">
    <location>
        <begin position="333"/>
        <end position="352"/>
    </location>
</feature>
<dbReference type="Pfam" id="PF00999">
    <property type="entry name" value="Na_H_Exchanger"/>
    <property type="match status" value="1"/>
</dbReference>
<name>A0ABT5SY93_9PSEU</name>
<evidence type="ECO:0000313" key="13">
    <source>
        <dbReference type="Proteomes" id="UP001300763"/>
    </source>
</evidence>
<evidence type="ECO:0000256" key="4">
    <source>
        <dbReference type="ARBA" id="ARBA00022449"/>
    </source>
</evidence>
<evidence type="ECO:0000256" key="2">
    <source>
        <dbReference type="ARBA" id="ARBA00005551"/>
    </source>
</evidence>
<feature type="transmembrane region" description="Helical" evidence="10">
    <location>
        <begin position="223"/>
        <end position="251"/>
    </location>
</feature>
<feature type="region of interest" description="Disordered" evidence="9">
    <location>
        <begin position="395"/>
        <end position="425"/>
    </location>
</feature>
<keyword evidence="6 10" id="KW-1133">Transmembrane helix</keyword>
<feature type="transmembrane region" description="Helical" evidence="10">
    <location>
        <begin position="145"/>
        <end position="167"/>
    </location>
</feature>
<evidence type="ECO:0000313" key="12">
    <source>
        <dbReference type="EMBL" id="MDD7967826.1"/>
    </source>
</evidence>